<dbReference type="AlphaFoldDB" id="A0AAE3SVX3"/>
<evidence type="ECO:0000256" key="9">
    <source>
        <dbReference type="SAM" id="Phobius"/>
    </source>
</evidence>
<evidence type="ECO:0000256" key="2">
    <source>
        <dbReference type="ARBA" id="ARBA00005417"/>
    </source>
</evidence>
<keyword evidence="13" id="KW-1185">Reference proteome</keyword>
<dbReference type="Gene3D" id="1.20.1560.10">
    <property type="entry name" value="ABC transporter type 1, transmembrane domain"/>
    <property type="match status" value="1"/>
</dbReference>
<evidence type="ECO:0000259" key="10">
    <source>
        <dbReference type="PROSITE" id="PS50893"/>
    </source>
</evidence>
<protein>
    <submittedName>
        <fullName evidence="12">Thiol reductant ABC exporter subunit CydD</fullName>
    </submittedName>
</protein>
<evidence type="ECO:0000256" key="4">
    <source>
        <dbReference type="ARBA" id="ARBA00022741"/>
    </source>
</evidence>
<feature type="region of interest" description="Disordered" evidence="8">
    <location>
        <begin position="1"/>
        <end position="33"/>
    </location>
</feature>
<dbReference type="RefSeq" id="WP_306411925.1">
    <property type="nucleotide sequence ID" value="NZ_JANFPI010000004.1"/>
</dbReference>
<keyword evidence="3 9" id="KW-0812">Transmembrane</keyword>
<dbReference type="Gene3D" id="3.40.50.300">
    <property type="entry name" value="P-loop containing nucleotide triphosphate hydrolases"/>
    <property type="match status" value="1"/>
</dbReference>
<comment type="similarity">
    <text evidence="2">Belongs to the ABC transporter superfamily.</text>
</comment>
<keyword evidence="5" id="KW-0067">ATP-binding</keyword>
<dbReference type="InterPro" id="IPR036640">
    <property type="entry name" value="ABC1_TM_sf"/>
</dbReference>
<accession>A0AAE3SVX3</accession>
<dbReference type="InterPro" id="IPR039421">
    <property type="entry name" value="Type_1_exporter"/>
</dbReference>
<sequence length="565" mass="58984">MRPTEPAILPNVSADAPSRKRSRGRNSTLPGPGRAATALAVAAPLFWLPQAGLAAHAVGRLAEGGGVADILPNAIGFVVLGLLRAGFDALSGRMAFRTARRELSRNRADALDALALRSPVDITRPASGHAASVVAEQAEMITPWLSRYLPVRMKAVIVPLVIVAAVCPFSWMAALALLFTAPVIPLFMALVGMKAQQASERQLVRMADINAFLIDRLRGLATIRTLGAVEQTAKRLRAEAEDLKARTMTVLKIAFLTSATLELFSALGVALTAVYVGFHLLGFIEIGSWGTKLTLAEGLFVLMLAPAFFEPMRELSAVWHDRAAGEAAHRALATLSERGLPLPPAAGEQAAGEPFLLIDGLRYTHPGRDAPILDGFCLRVAEGERLAIMAPSGAGKSTLLSLIAGLAAPQEGRISIFGRDPAAARAAGGIAWIGQSAHVFSGSIAANVSLGRPDVGPQAVAGALEVARLTQVAGAHGKAPLGEGGTGLSGGEIVRLAVARAAASRNATLILADEPTAHLDSQTAGLVTDSLLDLARGRTLIVVTHDAKLAARMDRIVTLAPETDR</sequence>
<dbReference type="PROSITE" id="PS50929">
    <property type="entry name" value="ABC_TM1F"/>
    <property type="match status" value="1"/>
</dbReference>
<gene>
    <name evidence="12" type="primary">cydD</name>
    <name evidence="12" type="ORF">NOF55_13585</name>
</gene>
<dbReference type="GO" id="GO:0034040">
    <property type="term" value="F:ATPase-coupled lipid transmembrane transporter activity"/>
    <property type="evidence" value="ECO:0007669"/>
    <property type="project" value="TreeGrafter"/>
</dbReference>
<dbReference type="EMBL" id="JANFPI010000004">
    <property type="protein sequence ID" value="MCX8998138.1"/>
    <property type="molecule type" value="Genomic_DNA"/>
</dbReference>
<dbReference type="SUPFAM" id="SSF52540">
    <property type="entry name" value="P-loop containing nucleoside triphosphate hydrolases"/>
    <property type="match status" value="1"/>
</dbReference>
<evidence type="ECO:0000256" key="5">
    <source>
        <dbReference type="ARBA" id="ARBA00022840"/>
    </source>
</evidence>
<dbReference type="PANTHER" id="PTHR24221:SF261">
    <property type="entry name" value="GLUTATHIONE_L-CYSTEINE TRANSPORT SYSTEM ATP-BINDING_PERMEASE PROTEIN CYDD"/>
    <property type="match status" value="1"/>
</dbReference>
<dbReference type="PROSITE" id="PS00211">
    <property type="entry name" value="ABC_TRANSPORTER_1"/>
    <property type="match status" value="1"/>
</dbReference>
<dbReference type="InterPro" id="IPR003593">
    <property type="entry name" value="AAA+_ATPase"/>
</dbReference>
<dbReference type="NCBIfam" id="TIGR02857">
    <property type="entry name" value="CydD"/>
    <property type="match status" value="1"/>
</dbReference>
<evidence type="ECO:0000259" key="11">
    <source>
        <dbReference type="PROSITE" id="PS50929"/>
    </source>
</evidence>
<dbReference type="Proteomes" id="UP001208771">
    <property type="component" value="Unassembled WGS sequence"/>
</dbReference>
<evidence type="ECO:0000256" key="3">
    <source>
        <dbReference type="ARBA" id="ARBA00022692"/>
    </source>
</evidence>
<evidence type="ECO:0000256" key="6">
    <source>
        <dbReference type="ARBA" id="ARBA00022989"/>
    </source>
</evidence>
<name>A0AAE3SVX3_9HYPH</name>
<dbReference type="GO" id="GO:0140359">
    <property type="term" value="F:ABC-type transporter activity"/>
    <property type="evidence" value="ECO:0007669"/>
    <property type="project" value="InterPro"/>
</dbReference>
<feature type="transmembrane region" description="Helical" evidence="9">
    <location>
        <begin position="253"/>
        <end position="277"/>
    </location>
</feature>
<feature type="domain" description="ABC transmembrane type-1" evidence="11">
    <location>
        <begin position="35"/>
        <end position="324"/>
    </location>
</feature>
<comment type="caution">
    <text evidence="12">The sequence shown here is derived from an EMBL/GenBank/DDBJ whole genome shotgun (WGS) entry which is preliminary data.</text>
</comment>
<evidence type="ECO:0000313" key="12">
    <source>
        <dbReference type="EMBL" id="MCX8998138.1"/>
    </source>
</evidence>
<keyword evidence="4" id="KW-0547">Nucleotide-binding</keyword>
<dbReference type="SMART" id="SM00382">
    <property type="entry name" value="AAA"/>
    <property type="match status" value="1"/>
</dbReference>
<dbReference type="InterPro" id="IPR017871">
    <property type="entry name" value="ABC_transporter-like_CS"/>
</dbReference>
<proteinExistence type="inferred from homology"/>
<dbReference type="CDD" id="cd18584">
    <property type="entry name" value="ABC_6TM_AarD_CydD"/>
    <property type="match status" value="1"/>
</dbReference>
<dbReference type="GO" id="GO:0016887">
    <property type="term" value="F:ATP hydrolysis activity"/>
    <property type="evidence" value="ECO:0007669"/>
    <property type="project" value="InterPro"/>
</dbReference>
<dbReference type="PANTHER" id="PTHR24221">
    <property type="entry name" value="ATP-BINDING CASSETTE SUB-FAMILY B"/>
    <property type="match status" value="1"/>
</dbReference>
<dbReference type="InterPro" id="IPR003439">
    <property type="entry name" value="ABC_transporter-like_ATP-bd"/>
</dbReference>
<organism evidence="12 13">
    <name type="scientific">Ectorhizobium quercum</name>
    <dbReference type="NCBI Taxonomy" id="2965071"/>
    <lineage>
        <taxon>Bacteria</taxon>
        <taxon>Pseudomonadati</taxon>
        <taxon>Pseudomonadota</taxon>
        <taxon>Alphaproteobacteria</taxon>
        <taxon>Hyphomicrobiales</taxon>
        <taxon>Rhizobiaceae</taxon>
        <taxon>Ectorhizobium</taxon>
    </lineage>
</organism>
<dbReference type="PROSITE" id="PS50893">
    <property type="entry name" value="ABC_TRANSPORTER_2"/>
    <property type="match status" value="1"/>
</dbReference>
<keyword evidence="7 9" id="KW-0472">Membrane</keyword>
<evidence type="ECO:0000256" key="7">
    <source>
        <dbReference type="ARBA" id="ARBA00023136"/>
    </source>
</evidence>
<feature type="transmembrane region" description="Helical" evidence="9">
    <location>
        <begin position="177"/>
        <end position="195"/>
    </location>
</feature>
<dbReference type="InterPro" id="IPR027417">
    <property type="entry name" value="P-loop_NTPase"/>
</dbReference>
<dbReference type="GO" id="GO:0042883">
    <property type="term" value="P:cysteine transport"/>
    <property type="evidence" value="ECO:0007669"/>
    <property type="project" value="InterPro"/>
</dbReference>
<evidence type="ECO:0000313" key="13">
    <source>
        <dbReference type="Proteomes" id="UP001208771"/>
    </source>
</evidence>
<dbReference type="GO" id="GO:0005524">
    <property type="term" value="F:ATP binding"/>
    <property type="evidence" value="ECO:0007669"/>
    <property type="project" value="UniProtKB-KW"/>
</dbReference>
<dbReference type="Pfam" id="PF00664">
    <property type="entry name" value="ABC_membrane"/>
    <property type="match status" value="1"/>
</dbReference>
<dbReference type="Pfam" id="PF00005">
    <property type="entry name" value="ABC_tran"/>
    <property type="match status" value="1"/>
</dbReference>
<dbReference type="InterPro" id="IPR014216">
    <property type="entry name" value="ABC_transptr_CydD"/>
</dbReference>
<evidence type="ECO:0000256" key="1">
    <source>
        <dbReference type="ARBA" id="ARBA00004651"/>
    </source>
</evidence>
<dbReference type="InterPro" id="IPR011527">
    <property type="entry name" value="ABC1_TM_dom"/>
</dbReference>
<dbReference type="SUPFAM" id="SSF90123">
    <property type="entry name" value="ABC transporter transmembrane region"/>
    <property type="match status" value="1"/>
</dbReference>
<feature type="domain" description="ABC transporter" evidence="10">
    <location>
        <begin position="356"/>
        <end position="563"/>
    </location>
</feature>
<keyword evidence="6 9" id="KW-1133">Transmembrane helix</keyword>
<evidence type="ECO:0000256" key="8">
    <source>
        <dbReference type="SAM" id="MobiDB-lite"/>
    </source>
</evidence>
<reference evidence="12" key="1">
    <citation type="submission" date="2022-07" db="EMBL/GenBank/DDBJ databases">
        <title>Ectorhizobium quercum gen.nov., sp. nov.</title>
        <authorList>
            <person name="Ma T."/>
            <person name="Li Y."/>
        </authorList>
    </citation>
    <scope>NUCLEOTIDE SEQUENCE</scope>
    <source>
        <strain evidence="12">BDR2-2</strain>
    </source>
</reference>
<dbReference type="GO" id="GO:0005886">
    <property type="term" value="C:plasma membrane"/>
    <property type="evidence" value="ECO:0007669"/>
    <property type="project" value="UniProtKB-SubCell"/>
</dbReference>
<comment type="subcellular location">
    <subcellularLocation>
        <location evidence="1">Cell membrane</location>
        <topology evidence="1">Multi-pass membrane protein</topology>
    </subcellularLocation>
</comment>